<dbReference type="PANTHER" id="PTHR40078">
    <property type="entry name" value="INTEGRAL MEMBRANE PROTEIN-RELATED"/>
    <property type="match status" value="1"/>
</dbReference>
<dbReference type="Pfam" id="PF19700">
    <property type="entry name" value="DUF6198"/>
    <property type="match status" value="1"/>
</dbReference>
<dbReference type="InterPro" id="IPR038750">
    <property type="entry name" value="YczE/YyaS-like"/>
</dbReference>
<dbReference type="EMBL" id="WWVX01000007">
    <property type="protein sequence ID" value="MZL70054.1"/>
    <property type="molecule type" value="Genomic_DNA"/>
</dbReference>
<comment type="caution">
    <text evidence="3">The sequence shown here is derived from an EMBL/GenBank/DDBJ whole genome shotgun (WGS) entry which is preliminary data.</text>
</comment>
<evidence type="ECO:0000313" key="2">
    <source>
        <dbReference type="EMBL" id="MZL70054.1"/>
    </source>
</evidence>
<keyword evidence="5" id="KW-1185">Reference proteome</keyword>
<dbReference type="Proteomes" id="UP000474718">
    <property type="component" value="Unassembled WGS sequence"/>
</dbReference>
<sequence length="224" mass="24163">MSDQVKGYLRRTLVMLPAVPLMALGISLCVFGNLGSDPFTAFQQGIGNLSGLQVGDVSMICNVSIVVAFIFIDRKMVNVGSVIFAFCTGPCINFFNGVIRSIAGAEFATSWVAYLYPVIGNLLITLALAYYLPIDLGIQALDMLSLTVGERMLKKTYGIGLYIIYAVMFALALLMKAPWGFGTLVSILLVGKGVDLLKPRLTPMVYKLAGMGPPQVYAVEEEGQ</sequence>
<keyword evidence="1" id="KW-1133">Transmembrane helix</keyword>
<feature type="transmembrane region" description="Helical" evidence="1">
    <location>
        <begin position="155"/>
        <end position="173"/>
    </location>
</feature>
<reference evidence="4" key="2">
    <citation type="submission" date="2016-11" db="EMBL/GenBank/DDBJ databases">
        <authorList>
            <person name="Jaros S."/>
            <person name="Januszkiewicz K."/>
            <person name="Wedrychowicz H."/>
        </authorList>
    </citation>
    <scope>NUCLEOTIDE SEQUENCE [LARGE SCALE GENOMIC DNA]</scope>
    <source>
        <strain evidence="4">DSM 4029</strain>
    </source>
</reference>
<organism evidence="3 4">
    <name type="scientific">Bittarella massiliensis</name>
    <name type="common">ex Durand et al. 2017</name>
    <dbReference type="NCBI Taxonomy" id="1720313"/>
    <lineage>
        <taxon>Bacteria</taxon>
        <taxon>Bacillati</taxon>
        <taxon>Bacillota</taxon>
        <taxon>Clostridia</taxon>
        <taxon>Eubacteriales</taxon>
        <taxon>Oscillospiraceae</taxon>
        <taxon>Bittarella (ex Durand et al. 2017)</taxon>
    </lineage>
</organism>
<evidence type="ECO:0000313" key="4">
    <source>
        <dbReference type="Proteomes" id="UP000184089"/>
    </source>
</evidence>
<feature type="transmembrane region" description="Helical" evidence="1">
    <location>
        <begin position="54"/>
        <end position="72"/>
    </location>
</feature>
<keyword evidence="1" id="KW-0812">Transmembrane</keyword>
<protein>
    <submittedName>
        <fullName evidence="3">Uncharacterized membrane protein YczE</fullName>
    </submittedName>
</protein>
<dbReference type="EMBL" id="FQVY01000001">
    <property type="protein sequence ID" value="SHF81088.1"/>
    <property type="molecule type" value="Genomic_DNA"/>
</dbReference>
<feature type="transmembrane region" description="Helical" evidence="1">
    <location>
        <begin position="111"/>
        <end position="134"/>
    </location>
</feature>
<dbReference type="RefSeq" id="WP_044992234.1">
    <property type="nucleotide sequence ID" value="NZ_FQVY01000001.1"/>
</dbReference>
<dbReference type="AlphaFoldDB" id="A0AAQ1MC20"/>
<keyword evidence="1" id="KW-0472">Membrane</keyword>
<name>A0AAQ1MC20_9FIRM</name>
<evidence type="ECO:0000313" key="5">
    <source>
        <dbReference type="Proteomes" id="UP000474718"/>
    </source>
</evidence>
<gene>
    <name evidence="2" type="ORF">GT747_09850</name>
    <name evidence="3" type="ORF">SAMN05444424_0764</name>
</gene>
<proteinExistence type="predicted"/>
<feature type="transmembrane region" description="Helical" evidence="1">
    <location>
        <begin position="79"/>
        <end position="99"/>
    </location>
</feature>
<reference evidence="3" key="1">
    <citation type="submission" date="2016-11" db="EMBL/GenBank/DDBJ databases">
        <authorList>
            <person name="Varghese N."/>
            <person name="Submissions S."/>
        </authorList>
    </citation>
    <scope>NUCLEOTIDE SEQUENCE</scope>
    <source>
        <strain evidence="3">DSM 4029</strain>
    </source>
</reference>
<evidence type="ECO:0000256" key="1">
    <source>
        <dbReference type="SAM" id="Phobius"/>
    </source>
</evidence>
<feature type="transmembrane region" description="Helical" evidence="1">
    <location>
        <begin position="12"/>
        <end position="34"/>
    </location>
</feature>
<dbReference type="Proteomes" id="UP000184089">
    <property type="component" value="Unassembled WGS sequence"/>
</dbReference>
<accession>A0AAQ1MC20</accession>
<reference evidence="2 5" key="3">
    <citation type="journal article" date="2019" name="Nat. Med.">
        <title>A library of human gut bacterial isolates paired with longitudinal multiomics data enables mechanistic microbiome research.</title>
        <authorList>
            <person name="Poyet M."/>
            <person name="Groussin M."/>
            <person name="Gibbons S.M."/>
            <person name="Avila-Pacheco J."/>
            <person name="Jiang X."/>
            <person name="Kearney S.M."/>
            <person name="Perrotta A.R."/>
            <person name="Berdy B."/>
            <person name="Zhao S."/>
            <person name="Lieberman T.D."/>
            <person name="Swanson P.K."/>
            <person name="Smith M."/>
            <person name="Roesemann S."/>
            <person name="Alexander J.E."/>
            <person name="Rich S.A."/>
            <person name="Livny J."/>
            <person name="Vlamakis H."/>
            <person name="Clish C."/>
            <person name="Bullock K."/>
            <person name="Deik A."/>
            <person name="Scott J."/>
            <person name="Pierce K.A."/>
            <person name="Xavier R.J."/>
            <person name="Alm E.J."/>
        </authorList>
    </citation>
    <scope>NUCLEOTIDE SEQUENCE [LARGE SCALE GENOMIC DNA]</scope>
    <source>
        <strain evidence="2 5">BIOML-A2</strain>
    </source>
</reference>
<evidence type="ECO:0000313" key="3">
    <source>
        <dbReference type="EMBL" id="SHF81088.1"/>
    </source>
</evidence>
<dbReference type="PANTHER" id="PTHR40078:SF1">
    <property type="entry name" value="INTEGRAL MEMBRANE PROTEIN"/>
    <property type="match status" value="1"/>
</dbReference>